<evidence type="ECO:0000313" key="2">
    <source>
        <dbReference type="EMBL" id="GAA2457590.1"/>
    </source>
</evidence>
<accession>A0ABP5XNB8</accession>
<protein>
    <recommendedName>
        <fullName evidence="4">Sigma-like protein</fullName>
    </recommendedName>
</protein>
<organism evidence="2 3">
    <name type="scientific">Streptomyces macrosporus</name>
    <dbReference type="NCBI Taxonomy" id="44032"/>
    <lineage>
        <taxon>Bacteria</taxon>
        <taxon>Bacillati</taxon>
        <taxon>Actinomycetota</taxon>
        <taxon>Actinomycetes</taxon>
        <taxon>Kitasatosporales</taxon>
        <taxon>Streptomycetaceae</taxon>
        <taxon>Streptomyces</taxon>
    </lineage>
</organism>
<keyword evidence="3" id="KW-1185">Reference proteome</keyword>
<evidence type="ECO:0000313" key="3">
    <source>
        <dbReference type="Proteomes" id="UP001501638"/>
    </source>
</evidence>
<dbReference type="Proteomes" id="UP001501638">
    <property type="component" value="Unassembled WGS sequence"/>
</dbReference>
<dbReference type="RefSeq" id="WP_344326846.1">
    <property type="nucleotide sequence ID" value="NZ_BAAASZ010000031.1"/>
</dbReference>
<sequence length="55" mass="5644">MSDIGKKIKTDGPQFENHAPAPGSGAPTTQTTQENHASGGEITTQENHAPGDSAQ</sequence>
<name>A0ABP5XNB8_9ACTN</name>
<feature type="compositionally biased region" description="Polar residues" evidence="1">
    <location>
        <begin position="26"/>
        <end position="47"/>
    </location>
</feature>
<proteinExistence type="predicted"/>
<feature type="compositionally biased region" description="Basic and acidic residues" evidence="1">
    <location>
        <begin position="1"/>
        <end position="10"/>
    </location>
</feature>
<feature type="region of interest" description="Disordered" evidence="1">
    <location>
        <begin position="1"/>
        <end position="55"/>
    </location>
</feature>
<reference evidence="3" key="1">
    <citation type="journal article" date="2019" name="Int. J. Syst. Evol. Microbiol.">
        <title>The Global Catalogue of Microorganisms (GCM) 10K type strain sequencing project: providing services to taxonomists for standard genome sequencing and annotation.</title>
        <authorList>
            <consortium name="The Broad Institute Genomics Platform"/>
            <consortium name="The Broad Institute Genome Sequencing Center for Infectious Disease"/>
            <person name="Wu L."/>
            <person name="Ma J."/>
        </authorList>
    </citation>
    <scope>NUCLEOTIDE SEQUENCE [LARGE SCALE GENOMIC DNA]</scope>
    <source>
        <strain evidence="3">JCM 6305</strain>
    </source>
</reference>
<evidence type="ECO:0008006" key="4">
    <source>
        <dbReference type="Google" id="ProtNLM"/>
    </source>
</evidence>
<evidence type="ECO:0000256" key="1">
    <source>
        <dbReference type="SAM" id="MobiDB-lite"/>
    </source>
</evidence>
<gene>
    <name evidence="2" type="ORF">GCM10010405_47160</name>
</gene>
<comment type="caution">
    <text evidence="2">The sequence shown here is derived from an EMBL/GenBank/DDBJ whole genome shotgun (WGS) entry which is preliminary data.</text>
</comment>
<dbReference type="EMBL" id="BAAASZ010000031">
    <property type="protein sequence ID" value="GAA2457590.1"/>
    <property type="molecule type" value="Genomic_DNA"/>
</dbReference>